<evidence type="ECO:0000313" key="1">
    <source>
        <dbReference type="EMBL" id="MPM32517.1"/>
    </source>
</evidence>
<name>A0A644YVY2_9ZZZZ</name>
<dbReference type="AlphaFoldDB" id="A0A644YVY2"/>
<sequence length="138" mass="15096">MNRCSNTYRPTPSPLARPRRFAAALACALSALCAAAPAAIAQTQAMEHAVARNFPPSSQRGELRVTSTVQGSVDGKEYRLAPGLRIFNQQNQLVFAHAVIGKDLDVRYLIEPSTGMLLTAWILTTTEVAKEPKRGWFK</sequence>
<protein>
    <submittedName>
        <fullName evidence="1">Uncharacterized protein</fullName>
    </submittedName>
</protein>
<accession>A0A644YVY2</accession>
<dbReference type="EMBL" id="VSSQ01006384">
    <property type="protein sequence ID" value="MPM32517.1"/>
    <property type="molecule type" value="Genomic_DNA"/>
</dbReference>
<organism evidence="1">
    <name type="scientific">bioreactor metagenome</name>
    <dbReference type="NCBI Taxonomy" id="1076179"/>
    <lineage>
        <taxon>unclassified sequences</taxon>
        <taxon>metagenomes</taxon>
        <taxon>ecological metagenomes</taxon>
    </lineage>
</organism>
<proteinExistence type="predicted"/>
<gene>
    <name evidence="1" type="ORF">SDC9_79080</name>
</gene>
<reference evidence="1" key="1">
    <citation type="submission" date="2019-08" db="EMBL/GenBank/DDBJ databases">
        <authorList>
            <person name="Kucharzyk K."/>
            <person name="Murdoch R.W."/>
            <person name="Higgins S."/>
            <person name="Loffler F."/>
        </authorList>
    </citation>
    <scope>NUCLEOTIDE SEQUENCE</scope>
</reference>
<comment type="caution">
    <text evidence="1">The sequence shown here is derived from an EMBL/GenBank/DDBJ whole genome shotgun (WGS) entry which is preliminary data.</text>
</comment>